<dbReference type="Proteomes" id="UP000614601">
    <property type="component" value="Unassembled WGS sequence"/>
</dbReference>
<sequence length="124" mass="14933">MLFYMYKPRTTQQEYEAHKRRLVDQFVFQLAQLWVVARCKCPLVKWHSLNHLDCFSVDPWLVDEIRLCTEGLIDEMDGRTKVVMRQRERVRWRTDIARRLSRCSESNDSLNLEPDSLCNSARRQ</sequence>
<keyword evidence="2" id="KW-1185">Reference proteome</keyword>
<gene>
    <name evidence="1" type="ORF">BOKJ2_LOCUS6652</name>
</gene>
<proteinExistence type="predicted"/>
<dbReference type="OrthoDB" id="5785026at2759"/>
<protein>
    <submittedName>
        <fullName evidence="1">Uncharacterized protein</fullName>
    </submittedName>
</protein>
<accession>A0A811KJQ4</accession>
<reference evidence="1" key="1">
    <citation type="submission" date="2020-09" db="EMBL/GenBank/DDBJ databases">
        <authorList>
            <person name="Kikuchi T."/>
        </authorList>
    </citation>
    <scope>NUCLEOTIDE SEQUENCE</scope>
    <source>
        <strain evidence="1">SH1</strain>
    </source>
</reference>
<dbReference type="EMBL" id="CAJFDH010000003">
    <property type="protein sequence ID" value="CAD5216567.1"/>
    <property type="molecule type" value="Genomic_DNA"/>
</dbReference>
<evidence type="ECO:0000313" key="2">
    <source>
        <dbReference type="Proteomes" id="UP000614601"/>
    </source>
</evidence>
<dbReference type="Proteomes" id="UP000783686">
    <property type="component" value="Unassembled WGS sequence"/>
</dbReference>
<evidence type="ECO:0000313" key="1">
    <source>
        <dbReference type="EMBL" id="CAD5216567.1"/>
    </source>
</evidence>
<name>A0A811KJQ4_9BILA</name>
<dbReference type="AlphaFoldDB" id="A0A811KJQ4"/>
<organism evidence="1 2">
    <name type="scientific">Bursaphelenchus okinawaensis</name>
    <dbReference type="NCBI Taxonomy" id="465554"/>
    <lineage>
        <taxon>Eukaryota</taxon>
        <taxon>Metazoa</taxon>
        <taxon>Ecdysozoa</taxon>
        <taxon>Nematoda</taxon>
        <taxon>Chromadorea</taxon>
        <taxon>Rhabditida</taxon>
        <taxon>Tylenchina</taxon>
        <taxon>Tylenchomorpha</taxon>
        <taxon>Aphelenchoidea</taxon>
        <taxon>Aphelenchoididae</taxon>
        <taxon>Bursaphelenchus</taxon>
    </lineage>
</organism>
<comment type="caution">
    <text evidence="1">The sequence shown here is derived from an EMBL/GenBank/DDBJ whole genome shotgun (WGS) entry which is preliminary data.</text>
</comment>
<dbReference type="EMBL" id="CAJFCW020000003">
    <property type="protein sequence ID" value="CAG9106186.1"/>
    <property type="molecule type" value="Genomic_DNA"/>
</dbReference>